<dbReference type="InterPro" id="IPR050114">
    <property type="entry name" value="UPF0173_UPF0282_UlaG_hydrolase"/>
</dbReference>
<dbReference type="EMBL" id="RBXR01000001">
    <property type="protein sequence ID" value="RKT73075.1"/>
    <property type="molecule type" value="Genomic_DNA"/>
</dbReference>
<gene>
    <name evidence="3" type="ORF">DFJ66_6402</name>
</gene>
<feature type="signal peptide" evidence="1">
    <location>
        <begin position="1"/>
        <end position="22"/>
    </location>
</feature>
<dbReference type="InterPro" id="IPR036866">
    <property type="entry name" value="RibonucZ/Hydroxyglut_hydro"/>
</dbReference>
<feature type="domain" description="Metallo-beta-lactamase" evidence="2">
    <location>
        <begin position="52"/>
        <end position="270"/>
    </location>
</feature>
<dbReference type="InterPro" id="IPR006311">
    <property type="entry name" value="TAT_signal"/>
</dbReference>
<evidence type="ECO:0000313" key="3">
    <source>
        <dbReference type="EMBL" id="RKT73075.1"/>
    </source>
</evidence>
<dbReference type="AlphaFoldDB" id="A0A495XIW4"/>
<dbReference type="Pfam" id="PF13483">
    <property type="entry name" value="Lactamase_B_3"/>
    <property type="match status" value="1"/>
</dbReference>
<proteinExistence type="predicted"/>
<keyword evidence="4" id="KW-1185">Reference proteome</keyword>
<comment type="caution">
    <text evidence="3">The sequence shown here is derived from an EMBL/GenBank/DDBJ whole genome shotgun (WGS) entry which is preliminary data.</text>
</comment>
<dbReference type="PANTHER" id="PTHR43546">
    <property type="entry name" value="UPF0173 METAL-DEPENDENT HYDROLASE MJ1163-RELATED"/>
    <property type="match status" value="1"/>
</dbReference>
<dbReference type="InterPro" id="IPR001279">
    <property type="entry name" value="Metallo-B-lactamas"/>
</dbReference>
<protein>
    <submittedName>
        <fullName evidence="3">L-ascorbate metabolism protein UlaG (Beta-lactamase superfamily)</fullName>
    </submittedName>
</protein>
<keyword evidence="1" id="KW-0732">Signal</keyword>
<dbReference type="CDD" id="cd06262">
    <property type="entry name" value="metallo-hydrolase-like_MBL-fold"/>
    <property type="match status" value="1"/>
</dbReference>
<evidence type="ECO:0000256" key="1">
    <source>
        <dbReference type="SAM" id="SignalP"/>
    </source>
</evidence>
<dbReference type="PANTHER" id="PTHR43546:SF3">
    <property type="entry name" value="UPF0173 METAL-DEPENDENT HYDROLASE MJ1163"/>
    <property type="match status" value="1"/>
</dbReference>
<evidence type="ECO:0000313" key="4">
    <source>
        <dbReference type="Proteomes" id="UP000272729"/>
    </source>
</evidence>
<dbReference type="SUPFAM" id="SSF56281">
    <property type="entry name" value="Metallo-hydrolase/oxidoreductase"/>
    <property type="match status" value="1"/>
</dbReference>
<evidence type="ECO:0000259" key="2">
    <source>
        <dbReference type="SMART" id="SM00849"/>
    </source>
</evidence>
<feature type="chain" id="PRO_5039236609" evidence="1">
    <location>
        <begin position="23"/>
        <end position="319"/>
    </location>
</feature>
<dbReference type="Gene3D" id="3.60.15.10">
    <property type="entry name" value="Ribonuclease Z/Hydroxyacylglutathione hydrolase-like"/>
    <property type="match status" value="1"/>
</dbReference>
<dbReference type="SMART" id="SM00849">
    <property type="entry name" value="Lactamase_B"/>
    <property type="match status" value="1"/>
</dbReference>
<dbReference type="PROSITE" id="PS51318">
    <property type="entry name" value="TAT"/>
    <property type="match status" value="1"/>
</dbReference>
<accession>A0A495XIW4</accession>
<sequence length="319" mass="34564">MCLNRRQVLVGSAAALAGSALAGSAMPASAVQASAVPEFAEGRSGVRMRWLGVAGWELTFAGRRVVIDPYLTRLPVFDQAGKFIENHPLRVRTDLVDRHLAEKPELVLVTHGHYDHMLEAPYLVQKHGSRVIGSETHRNLLLAQGVPKANVTLAGGGEHLDFHGFTVQVFRSLHSVFKDYSTFAPGTLTGVPQRPETISDLVEGGTLAYLVDVGGFSVLFLSGAANFVEREVAGLRPDVLVLAMSGHANVFDYTARALRATRPRVVVPSHHDDMVTQLDDPALPPRGNPAAAAELAETAKRLGLATRVLDPEVLRWYEF</sequence>
<reference evidence="3 4" key="1">
    <citation type="submission" date="2018-10" db="EMBL/GenBank/DDBJ databases">
        <title>Sequencing the genomes of 1000 actinobacteria strains.</title>
        <authorList>
            <person name="Klenk H.-P."/>
        </authorList>
    </citation>
    <scope>NUCLEOTIDE SEQUENCE [LARGE SCALE GENOMIC DNA]</scope>
    <source>
        <strain evidence="3 4">DSM 43911</strain>
    </source>
</reference>
<dbReference type="Proteomes" id="UP000272729">
    <property type="component" value="Unassembled WGS sequence"/>
</dbReference>
<name>A0A495XIW4_9PSEU</name>
<organism evidence="3 4">
    <name type="scientific">Saccharothrix variisporea</name>
    <dbReference type="NCBI Taxonomy" id="543527"/>
    <lineage>
        <taxon>Bacteria</taxon>
        <taxon>Bacillati</taxon>
        <taxon>Actinomycetota</taxon>
        <taxon>Actinomycetes</taxon>
        <taxon>Pseudonocardiales</taxon>
        <taxon>Pseudonocardiaceae</taxon>
        <taxon>Saccharothrix</taxon>
    </lineage>
</organism>